<keyword evidence="5" id="KW-1185">Reference proteome</keyword>
<dbReference type="CDD" id="cd06558">
    <property type="entry name" value="crotonase-like"/>
    <property type="match status" value="1"/>
</dbReference>
<feature type="region of interest" description="Disordered" evidence="3">
    <location>
        <begin position="65"/>
        <end position="85"/>
    </location>
</feature>
<reference evidence="4 5" key="2">
    <citation type="journal article" date="2017" name="Genome Biol.">
        <title>New reference genome sequences of hot pepper reveal the massive evolution of plant disease-resistance genes by retroduplication.</title>
        <authorList>
            <person name="Kim S."/>
            <person name="Park J."/>
            <person name="Yeom S.I."/>
            <person name="Kim Y.M."/>
            <person name="Seo E."/>
            <person name="Kim K.T."/>
            <person name="Kim M.S."/>
            <person name="Lee J.M."/>
            <person name="Cheong K."/>
            <person name="Shin H.S."/>
            <person name="Kim S.B."/>
            <person name="Han K."/>
            <person name="Lee J."/>
            <person name="Park M."/>
            <person name="Lee H.A."/>
            <person name="Lee H.Y."/>
            <person name="Lee Y."/>
            <person name="Oh S."/>
            <person name="Lee J.H."/>
            <person name="Choi E."/>
            <person name="Choi E."/>
            <person name="Lee S.E."/>
            <person name="Jeon J."/>
            <person name="Kim H."/>
            <person name="Choi G."/>
            <person name="Song H."/>
            <person name="Lee J."/>
            <person name="Lee S.C."/>
            <person name="Kwon J.K."/>
            <person name="Lee H.Y."/>
            <person name="Koo N."/>
            <person name="Hong Y."/>
            <person name="Kim R.W."/>
            <person name="Kang W.H."/>
            <person name="Huh J.H."/>
            <person name="Kang B.C."/>
            <person name="Yang T.J."/>
            <person name="Lee Y.H."/>
            <person name="Bennetzen J.L."/>
            <person name="Choi D."/>
        </authorList>
    </citation>
    <scope>NUCLEOTIDE SEQUENCE [LARGE SCALE GENOMIC DNA]</scope>
    <source>
        <strain evidence="5">cv. CM334</strain>
    </source>
</reference>
<dbReference type="InterPro" id="IPR001753">
    <property type="entry name" value="Enoyl-CoA_hydra/iso"/>
</dbReference>
<evidence type="ECO:0000313" key="4">
    <source>
        <dbReference type="EMBL" id="PHT79402.1"/>
    </source>
</evidence>
<dbReference type="Proteomes" id="UP000222542">
    <property type="component" value="Unassembled WGS sequence"/>
</dbReference>
<dbReference type="PROSITE" id="PS00166">
    <property type="entry name" value="ENOYL_COA_HYDRATASE"/>
    <property type="match status" value="1"/>
</dbReference>
<proteinExistence type="inferred from homology"/>
<dbReference type="InterPro" id="IPR018376">
    <property type="entry name" value="Enoyl-CoA_hyd/isom_CS"/>
</dbReference>
<protein>
    <submittedName>
        <fullName evidence="4">Uncharacterized protein</fullName>
    </submittedName>
</protein>
<dbReference type="AlphaFoldDB" id="A0A2G2ZBN4"/>
<dbReference type="InterPro" id="IPR029045">
    <property type="entry name" value="ClpP/crotonase-like_dom_sf"/>
</dbReference>
<evidence type="ECO:0000256" key="3">
    <source>
        <dbReference type="SAM" id="MobiDB-lite"/>
    </source>
</evidence>
<dbReference type="STRING" id="4072.A0A2G2ZBN4"/>
<sequence length="85" mass="8925">MSVEIVEFEALHIPTIAAIEGIALGGGLEMAMSCDIRICGEDAVLVLPETGLAIIPGMATKPASNNAKLPTVEMRRPVNQSHSAR</sequence>
<dbReference type="PANTHER" id="PTHR11941:SF171">
    <property type="entry name" value="SD19268P"/>
    <property type="match status" value="1"/>
</dbReference>
<dbReference type="Gramene" id="PHT79402">
    <property type="protein sequence ID" value="PHT79402"/>
    <property type="gene ID" value="T459_17454"/>
</dbReference>
<evidence type="ECO:0000256" key="1">
    <source>
        <dbReference type="ARBA" id="ARBA00005254"/>
    </source>
</evidence>
<accession>A0A2G2ZBN4</accession>
<organism evidence="4 5">
    <name type="scientific">Capsicum annuum</name>
    <name type="common">Capsicum pepper</name>
    <dbReference type="NCBI Taxonomy" id="4072"/>
    <lineage>
        <taxon>Eukaryota</taxon>
        <taxon>Viridiplantae</taxon>
        <taxon>Streptophyta</taxon>
        <taxon>Embryophyta</taxon>
        <taxon>Tracheophyta</taxon>
        <taxon>Spermatophyta</taxon>
        <taxon>Magnoliopsida</taxon>
        <taxon>eudicotyledons</taxon>
        <taxon>Gunneridae</taxon>
        <taxon>Pentapetalae</taxon>
        <taxon>asterids</taxon>
        <taxon>lamiids</taxon>
        <taxon>Solanales</taxon>
        <taxon>Solanaceae</taxon>
        <taxon>Solanoideae</taxon>
        <taxon>Capsiceae</taxon>
        <taxon>Capsicum</taxon>
    </lineage>
</organism>
<name>A0A2G2ZBN4_CAPAN</name>
<dbReference type="GO" id="GO:0003824">
    <property type="term" value="F:catalytic activity"/>
    <property type="evidence" value="ECO:0007669"/>
    <property type="project" value="InterPro"/>
</dbReference>
<evidence type="ECO:0000313" key="5">
    <source>
        <dbReference type="Proteomes" id="UP000222542"/>
    </source>
</evidence>
<dbReference type="EMBL" id="AYRZ02000006">
    <property type="protein sequence ID" value="PHT79402.1"/>
    <property type="molecule type" value="Genomic_DNA"/>
</dbReference>
<comment type="caution">
    <text evidence="4">The sequence shown here is derived from an EMBL/GenBank/DDBJ whole genome shotgun (WGS) entry which is preliminary data.</text>
</comment>
<dbReference type="SUPFAM" id="SSF52096">
    <property type="entry name" value="ClpP/crotonase"/>
    <property type="match status" value="1"/>
</dbReference>
<dbReference type="Pfam" id="PF00378">
    <property type="entry name" value="ECH_1"/>
    <property type="match status" value="1"/>
</dbReference>
<dbReference type="PANTHER" id="PTHR11941">
    <property type="entry name" value="ENOYL-COA HYDRATASE-RELATED"/>
    <property type="match status" value="1"/>
</dbReference>
<gene>
    <name evidence="4" type="ORF">T459_17454</name>
</gene>
<dbReference type="Gene3D" id="3.90.226.10">
    <property type="entry name" value="2-enoyl-CoA Hydratase, Chain A, domain 1"/>
    <property type="match status" value="1"/>
</dbReference>
<comment type="similarity">
    <text evidence="1 2">Belongs to the enoyl-CoA hydratase/isomerase family.</text>
</comment>
<reference evidence="4 5" key="1">
    <citation type="journal article" date="2014" name="Nat. Genet.">
        <title>Genome sequence of the hot pepper provides insights into the evolution of pungency in Capsicum species.</title>
        <authorList>
            <person name="Kim S."/>
            <person name="Park M."/>
            <person name="Yeom S.I."/>
            <person name="Kim Y.M."/>
            <person name="Lee J.M."/>
            <person name="Lee H.A."/>
            <person name="Seo E."/>
            <person name="Choi J."/>
            <person name="Cheong K."/>
            <person name="Kim K.T."/>
            <person name="Jung K."/>
            <person name="Lee G.W."/>
            <person name="Oh S.K."/>
            <person name="Bae C."/>
            <person name="Kim S.B."/>
            <person name="Lee H.Y."/>
            <person name="Kim S.Y."/>
            <person name="Kim M.S."/>
            <person name="Kang B.C."/>
            <person name="Jo Y.D."/>
            <person name="Yang H.B."/>
            <person name="Jeong H.J."/>
            <person name="Kang W.H."/>
            <person name="Kwon J.K."/>
            <person name="Shin C."/>
            <person name="Lim J.Y."/>
            <person name="Park J.H."/>
            <person name="Huh J.H."/>
            <person name="Kim J.S."/>
            <person name="Kim B.D."/>
            <person name="Cohen O."/>
            <person name="Paran I."/>
            <person name="Suh M.C."/>
            <person name="Lee S.B."/>
            <person name="Kim Y.K."/>
            <person name="Shin Y."/>
            <person name="Noh S.J."/>
            <person name="Park J."/>
            <person name="Seo Y.S."/>
            <person name="Kwon S.Y."/>
            <person name="Kim H.A."/>
            <person name="Park J.M."/>
            <person name="Kim H.J."/>
            <person name="Choi S.B."/>
            <person name="Bosland P.W."/>
            <person name="Reeves G."/>
            <person name="Jo S.H."/>
            <person name="Lee B.W."/>
            <person name="Cho H.T."/>
            <person name="Choi H.S."/>
            <person name="Lee M.S."/>
            <person name="Yu Y."/>
            <person name="Do Choi Y."/>
            <person name="Park B.S."/>
            <person name="van Deynze A."/>
            <person name="Ashrafi H."/>
            <person name="Hill T."/>
            <person name="Kim W.T."/>
            <person name="Pai H.S."/>
            <person name="Ahn H.K."/>
            <person name="Yeam I."/>
            <person name="Giovannoni J.J."/>
            <person name="Rose J.K."/>
            <person name="Sorensen I."/>
            <person name="Lee S.J."/>
            <person name="Kim R.W."/>
            <person name="Choi I.Y."/>
            <person name="Choi B.S."/>
            <person name="Lim J.S."/>
            <person name="Lee Y.H."/>
            <person name="Choi D."/>
        </authorList>
    </citation>
    <scope>NUCLEOTIDE SEQUENCE [LARGE SCALE GENOMIC DNA]</scope>
    <source>
        <strain evidence="5">cv. CM334</strain>
    </source>
</reference>
<evidence type="ECO:0000256" key="2">
    <source>
        <dbReference type="RuleBase" id="RU003707"/>
    </source>
</evidence>